<dbReference type="EMBL" id="UYJE01006780">
    <property type="protein sequence ID" value="VDI48824.1"/>
    <property type="molecule type" value="Genomic_DNA"/>
</dbReference>
<reference evidence="1" key="1">
    <citation type="submission" date="2018-11" db="EMBL/GenBank/DDBJ databases">
        <authorList>
            <person name="Alioto T."/>
            <person name="Alioto T."/>
        </authorList>
    </citation>
    <scope>NUCLEOTIDE SEQUENCE</scope>
</reference>
<protein>
    <submittedName>
        <fullName evidence="1">Uncharacterized protein</fullName>
    </submittedName>
</protein>
<keyword evidence="2" id="KW-1185">Reference proteome</keyword>
<gene>
    <name evidence="1" type="ORF">MGAL_10B027569</name>
</gene>
<dbReference type="Proteomes" id="UP000596742">
    <property type="component" value="Unassembled WGS sequence"/>
</dbReference>
<dbReference type="OrthoDB" id="289913at2759"/>
<comment type="caution">
    <text evidence="1">The sequence shown here is derived from an EMBL/GenBank/DDBJ whole genome shotgun (WGS) entry which is preliminary data.</text>
</comment>
<sequence>MVMIASFPADCQWFSLIMFAPCLMKDDIDDHDGRQVMMTLDSQHIQAIDAVRKAMKTPSRMAILTELSRSDTRSVRGSSGIFHQENFQLRLAPPIAPTNS</sequence>
<name>A0A8B6FF55_MYTGA</name>
<organism evidence="1 2">
    <name type="scientific">Mytilus galloprovincialis</name>
    <name type="common">Mediterranean mussel</name>
    <dbReference type="NCBI Taxonomy" id="29158"/>
    <lineage>
        <taxon>Eukaryota</taxon>
        <taxon>Metazoa</taxon>
        <taxon>Spiralia</taxon>
        <taxon>Lophotrochozoa</taxon>
        <taxon>Mollusca</taxon>
        <taxon>Bivalvia</taxon>
        <taxon>Autobranchia</taxon>
        <taxon>Pteriomorphia</taxon>
        <taxon>Mytilida</taxon>
        <taxon>Mytiloidea</taxon>
        <taxon>Mytilidae</taxon>
        <taxon>Mytilinae</taxon>
        <taxon>Mytilus</taxon>
    </lineage>
</organism>
<evidence type="ECO:0000313" key="2">
    <source>
        <dbReference type="Proteomes" id="UP000596742"/>
    </source>
</evidence>
<accession>A0A8B6FF55</accession>
<evidence type="ECO:0000313" key="1">
    <source>
        <dbReference type="EMBL" id="VDI48824.1"/>
    </source>
</evidence>
<proteinExistence type="predicted"/>
<dbReference type="AlphaFoldDB" id="A0A8B6FF55"/>